<evidence type="ECO:0000313" key="4">
    <source>
        <dbReference type="Proteomes" id="UP000256429"/>
    </source>
</evidence>
<proteinExistence type="predicted"/>
<keyword evidence="2" id="KW-0677">Repeat</keyword>
<dbReference type="InterPro" id="IPR008969">
    <property type="entry name" value="CarboxyPept-like_regulatory"/>
</dbReference>
<keyword evidence="4" id="KW-1185">Reference proteome</keyword>
<sequence>MKKLQITLLLLILPFLSFSQYIEGKVLDATTNKPIEGVNVFMKGINRGAITNEKGNYYLKFPYEIVKNDIISFSHIAYGKLEIPYIQKKKNYSVSLLIDLKKLEEVNLSSSRNLKKAISYKKLSSMKSAVHSFGSLLKDGKIYVIGGDVSGGEDMFMKTLEYYPDIDDFGEFLAKANRYFSFSKIRYNGDLQVYDIKNNAWTKSKSKFKKRAYHNLNYYNNKVYVLGGKNSSANGKFQYLDDKIEIFDIDKDTLFIDNTNPHQSVDFASFTYDDTMILMGGSLKWNNNGFKEYSNKVHLYNFKTGYWYQLGNMPIAKETKGILIEDKIYLVGGFNNKPLSSIETFDLTTQKWEKEGNLLYGIGKPAITHKDNIIYFFNDGKISTYNVLTKELNEYLIELFLEASEMYYNNNTLYIIGGLKRTNYSMYPSSELFSIDINEFNNTKVHNSKTL</sequence>
<protein>
    <submittedName>
        <fullName evidence="3">Kelch motif protein</fullName>
    </submittedName>
</protein>
<dbReference type="OrthoDB" id="996574at2"/>
<dbReference type="AlphaFoldDB" id="A0A3D9RUK9"/>
<dbReference type="PANTHER" id="PTHR45632:SF3">
    <property type="entry name" value="KELCH-LIKE PROTEIN 32"/>
    <property type="match status" value="1"/>
</dbReference>
<dbReference type="SMART" id="SM00612">
    <property type="entry name" value="Kelch"/>
    <property type="match status" value="1"/>
</dbReference>
<accession>A0A3D9RUK9</accession>
<name>A0A3D9RUK9_9FLAO</name>
<dbReference type="InterPro" id="IPR015915">
    <property type="entry name" value="Kelch-typ_b-propeller"/>
</dbReference>
<dbReference type="Gene3D" id="2.60.40.1120">
    <property type="entry name" value="Carboxypeptidase-like, regulatory domain"/>
    <property type="match status" value="1"/>
</dbReference>
<dbReference type="EMBL" id="QTTQ01000009">
    <property type="protein sequence ID" value="REE83660.1"/>
    <property type="molecule type" value="Genomic_DNA"/>
</dbReference>
<evidence type="ECO:0000256" key="2">
    <source>
        <dbReference type="ARBA" id="ARBA00022737"/>
    </source>
</evidence>
<organism evidence="3 4">
    <name type="scientific">Lutibacter oceani</name>
    <dbReference type="NCBI Taxonomy" id="1853311"/>
    <lineage>
        <taxon>Bacteria</taxon>
        <taxon>Pseudomonadati</taxon>
        <taxon>Bacteroidota</taxon>
        <taxon>Flavobacteriia</taxon>
        <taxon>Flavobacteriales</taxon>
        <taxon>Flavobacteriaceae</taxon>
        <taxon>Lutibacter</taxon>
    </lineage>
</organism>
<dbReference type="PANTHER" id="PTHR45632">
    <property type="entry name" value="LD33804P"/>
    <property type="match status" value="1"/>
</dbReference>
<dbReference type="SUPFAM" id="SSF49464">
    <property type="entry name" value="Carboxypeptidase regulatory domain-like"/>
    <property type="match status" value="1"/>
</dbReference>
<evidence type="ECO:0000313" key="3">
    <source>
        <dbReference type="EMBL" id="REE83660.1"/>
    </source>
</evidence>
<dbReference type="Pfam" id="PF24681">
    <property type="entry name" value="Kelch_KLHDC2_KLHL20_DRC7"/>
    <property type="match status" value="1"/>
</dbReference>
<gene>
    <name evidence="3" type="ORF">BX611_0954</name>
</gene>
<dbReference type="Pfam" id="PF13715">
    <property type="entry name" value="CarbopepD_reg_2"/>
    <property type="match status" value="1"/>
</dbReference>
<dbReference type="Gene3D" id="2.120.10.80">
    <property type="entry name" value="Kelch-type beta propeller"/>
    <property type="match status" value="1"/>
</dbReference>
<dbReference type="SUPFAM" id="SSF117281">
    <property type="entry name" value="Kelch motif"/>
    <property type="match status" value="1"/>
</dbReference>
<comment type="caution">
    <text evidence="3">The sequence shown here is derived from an EMBL/GenBank/DDBJ whole genome shotgun (WGS) entry which is preliminary data.</text>
</comment>
<reference evidence="3 4" key="1">
    <citation type="submission" date="2018-08" db="EMBL/GenBank/DDBJ databases">
        <title>Genomic Encyclopedia of Type Strains, Phase III (KMG-III): the genomes of soil and plant-associated and newly described type strains.</title>
        <authorList>
            <person name="Whitman W."/>
        </authorList>
    </citation>
    <scope>NUCLEOTIDE SEQUENCE [LARGE SCALE GENOMIC DNA]</scope>
    <source>
        <strain evidence="3 4">325-5</strain>
    </source>
</reference>
<dbReference type="InterPro" id="IPR006652">
    <property type="entry name" value="Kelch_1"/>
</dbReference>
<dbReference type="Proteomes" id="UP000256429">
    <property type="component" value="Unassembled WGS sequence"/>
</dbReference>
<keyword evidence="1" id="KW-0880">Kelch repeat</keyword>
<evidence type="ECO:0000256" key="1">
    <source>
        <dbReference type="ARBA" id="ARBA00022441"/>
    </source>
</evidence>
<dbReference type="RefSeq" id="WP_115878560.1">
    <property type="nucleotide sequence ID" value="NZ_QTTQ01000009.1"/>
</dbReference>